<dbReference type="Proteomes" id="UP000657918">
    <property type="component" value="Unassembled WGS sequence"/>
</dbReference>
<evidence type="ECO:0000256" key="3">
    <source>
        <dbReference type="ARBA" id="ARBA00022741"/>
    </source>
</evidence>
<evidence type="ECO:0000256" key="1">
    <source>
        <dbReference type="ARBA" id="ARBA00022527"/>
    </source>
</evidence>
<reference evidence="6 7" key="1">
    <citation type="submission" date="2020-10" db="EMBL/GenBank/DDBJ databases">
        <title>Plant Genome Project.</title>
        <authorList>
            <person name="Zhang R.-G."/>
        </authorList>
    </citation>
    <scope>NUCLEOTIDE SEQUENCE [LARGE SCALE GENOMIC DNA]</scope>
    <source>
        <strain evidence="6">FAFU-HL-1</strain>
        <tissue evidence="6">Leaf</tissue>
    </source>
</reference>
<evidence type="ECO:0000256" key="5">
    <source>
        <dbReference type="ARBA" id="ARBA00022840"/>
    </source>
</evidence>
<dbReference type="AlphaFoldDB" id="A0A835MXQ3"/>
<keyword evidence="2" id="KW-0808">Transferase</keyword>
<proteinExistence type="predicted"/>
<evidence type="ECO:0000256" key="4">
    <source>
        <dbReference type="ARBA" id="ARBA00022777"/>
    </source>
</evidence>
<dbReference type="OrthoDB" id="998354at2759"/>
<dbReference type="EMBL" id="JADGMS010000010">
    <property type="protein sequence ID" value="KAF9673403.1"/>
    <property type="molecule type" value="Genomic_DNA"/>
</dbReference>
<keyword evidence="3" id="KW-0547">Nucleotide-binding</keyword>
<keyword evidence="1" id="KW-0723">Serine/threonine-protein kinase</keyword>
<name>A0A835MXQ3_9ROSI</name>
<dbReference type="PANTHER" id="PTHR45646:SF14">
    <property type="entry name" value="SERINE_THREONINE-PROTEIN KINASE AFC2-LIKE ISOFORM X1"/>
    <property type="match status" value="1"/>
</dbReference>
<dbReference type="InterPro" id="IPR051175">
    <property type="entry name" value="CLK_kinases"/>
</dbReference>
<evidence type="ECO:0008006" key="8">
    <source>
        <dbReference type="Google" id="ProtNLM"/>
    </source>
</evidence>
<keyword evidence="7" id="KW-1185">Reference proteome</keyword>
<keyword evidence="5" id="KW-0067">ATP-binding</keyword>
<dbReference type="GO" id="GO:0005634">
    <property type="term" value="C:nucleus"/>
    <property type="evidence" value="ECO:0007669"/>
    <property type="project" value="TreeGrafter"/>
</dbReference>
<evidence type="ECO:0000256" key="2">
    <source>
        <dbReference type="ARBA" id="ARBA00022679"/>
    </source>
</evidence>
<gene>
    <name evidence="6" type="ORF">SADUNF_Sadunf10G0020600</name>
</gene>
<evidence type="ECO:0000313" key="6">
    <source>
        <dbReference type="EMBL" id="KAF9673403.1"/>
    </source>
</evidence>
<dbReference type="Gene3D" id="1.10.510.10">
    <property type="entry name" value="Transferase(Phosphotransferase) domain 1"/>
    <property type="match status" value="1"/>
</dbReference>
<dbReference type="PANTHER" id="PTHR45646">
    <property type="entry name" value="SERINE/THREONINE-PROTEIN KINASE DOA-RELATED"/>
    <property type="match status" value="1"/>
</dbReference>
<comment type="caution">
    <text evidence="6">The sequence shown here is derived from an EMBL/GenBank/DDBJ whole genome shotgun (WGS) entry which is preliminary data.</text>
</comment>
<dbReference type="GO" id="GO:0005524">
    <property type="term" value="F:ATP binding"/>
    <property type="evidence" value="ECO:0007669"/>
    <property type="project" value="UniProtKB-KW"/>
</dbReference>
<sequence>MLEVDMLQLLGKYDINGTCCVQIQNWLDYHNHISIVFEMLGPSLYDFLRKNNYSPFPVNLVRELGRQLLECVA</sequence>
<protein>
    <recommendedName>
        <fullName evidence="8">Protein kinase domain-containing protein</fullName>
    </recommendedName>
</protein>
<dbReference type="Gene3D" id="3.30.200.20">
    <property type="entry name" value="Phosphorylase Kinase, domain 1"/>
    <property type="match status" value="1"/>
</dbReference>
<dbReference type="SUPFAM" id="SSF56112">
    <property type="entry name" value="Protein kinase-like (PK-like)"/>
    <property type="match status" value="1"/>
</dbReference>
<accession>A0A835MXQ3</accession>
<dbReference type="GO" id="GO:0004674">
    <property type="term" value="F:protein serine/threonine kinase activity"/>
    <property type="evidence" value="ECO:0007669"/>
    <property type="project" value="UniProtKB-KW"/>
</dbReference>
<keyword evidence="4" id="KW-0418">Kinase</keyword>
<evidence type="ECO:0000313" key="7">
    <source>
        <dbReference type="Proteomes" id="UP000657918"/>
    </source>
</evidence>
<organism evidence="6 7">
    <name type="scientific">Salix dunnii</name>
    <dbReference type="NCBI Taxonomy" id="1413687"/>
    <lineage>
        <taxon>Eukaryota</taxon>
        <taxon>Viridiplantae</taxon>
        <taxon>Streptophyta</taxon>
        <taxon>Embryophyta</taxon>
        <taxon>Tracheophyta</taxon>
        <taxon>Spermatophyta</taxon>
        <taxon>Magnoliopsida</taxon>
        <taxon>eudicotyledons</taxon>
        <taxon>Gunneridae</taxon>
        <taxon>Pentapetalae</taxon>
        <taxon>rosids</taxon>
        <taxon>fabids</taxon>
        <taxon>Malpighiales</taxon>
        <taxon>Salicaceae</taxon>
        <taxon>Saliceae</taxon>
        <taxon>Salix</taxon>
    </lineage>
</organism>
<dbReference type="InterPro" id="IPR011009">
    <property type="entry name" value="Kinase-like_dom_sf"/>
</dbReference>